<comment type="caution">
    <text evidence="2">The sequence shown here is derived from an EMBL/GenBank/DDBJ whole genome shotgun (WGS) entry which is preliminary data.</text>
</comment>
<organism evidence="2 3">
    <name type="scientific">Holothuria leucospilota</name>
    <name type="common">Black long sea cucumber</name>
    <name type="synonym">Mertensiothuria leucospilota</name>
    <dbReference type="NCBI Taxonomy" id="206669"/>
    <lineage>
        <taxon>Eukaryota</taxon>
        <taxon>Metazoa</taxon>
        <taxon>Echinodermata</taxon>
        <taxon>Eleutherozoa</taxon>
        <taxon>Echinozoa</taxon>
        <taxon>Holothuroidea</taxon>
        <taxon>Aspidochirotacea</taxon>
        <taxon>Aspidochirotida</taxon>
        <taxon>Holothuriidae</taxon>
        <taxon>Holothuria</taxon>
    </lineage>
</organism>
<evidence type="ECO:0000313" key="3">
    <source>
        <dbReference type="Proteomes" id="UP001152320"/>
    </source>
</evidence>
<gene>
    <name evidence="2" type="ORF">HOLleu_08091</name>
</gene>
<sequence length="191" mass="20171">MATGKSSVKSKPKPKKADVPLHVAQDVESLIDKRLEDKLGPIQAALKSLLAAQVASADTSVRNHLGVKPPEKEEVEVESFLERSFDHLGSESKTTAPDLPVKGLVKTICKEMGKALPKDDFDQYGTVPELDPTALAFLMAAGVKKLTGVPSELDSDMLSALLGSLATALVDATDLTTRASTSCALSEGKIC</sequence>
<dbReference type="Proteomes" id="UP001152320">
    <property type="component" value="Chromosome 3"/>
</dbReference>
<dbReference type="EMBL" id="JAIZAY010000003">
    <property type="protein sequence ID" value="KAJ8045148.1"/>
    <property type="molecule type" value="Genomic_DNA"/>
</dbReference>
<feature type="region of interest" description="Disordered" evidence="1">
    <location>
        <begin position="1"/>
        <end position="20"/>
    </location>
</feature>
<dbReference type="AlphaFoldDB" id="A0A9Q1HHK3"/>
<proteinExistence type="predicted"/>
<protein>
    <submittedName>
        <fullName evidence="2">Uncharacterized protein</fullName>
    </submittedName>
</protein>
<keyword evidence="3" id="KW-1185">Reference proteome</keyword>
<evidence type="ECO:0000256" key="1">
    <source>
        <dbReference type="SAM" id="MobiDB-lite"/>
    </source>
</evidence>
<evidence type="ECO:0000313" key="2">
    <source>
        <dbReference type="EMBL" id="KAJ8045148.1"/>
    </source>
</evidence>
<name>A0A9Q1HHK3_HOLLE</name>
<reference evidence="2" key="1">
    <citation type="submission" date="2021-10" db="EMBL/GenBank/DDBJ databases">
        <title>Tropical sea cucumber genome reveals ecological adaptation and Cuvierian tubules defense mechanism.</title>
        <authorList>
            <person name="Chen T."/>
        </authorList>
    </citation>
    <scope>NUCLEOTIDE SEQUENCE</scope>
    <source>
        <strain evidence="2">Nanhai2018</strain>
        <tissue evidence="2">Muscle</tissue>
    </source>
</reference>
<accession>A0A9Q1HHK3</accession>